<accession>A0A7Y6NIA5</accession>
<dbReference type="Proteomes" id="UP000566985">
    <property type="component" value="Unassembled WGS sequence"/>
</dbReference>
<gene>
    <name evidence="1" type="ORF">HU668_21770</name>
</gene>
<proteinExistence type="predicted"/>
<comment type="caution">
    <text evidence="1">The sequence shown here is derived from an EMBL/GenBank/DDBJ whole genome shotgun (WGS) entry which is preliminary data.</text>
</comment>
<organism evidence="1 2">
    <name type="scientific">Pantoea brenneri</name>
    <dbReference type="NCBI Taxonomy" id="472694"/>
    <lineage>
        <taxon>Bacteria</taxon>
        <taxon>Pseudomonadati</taxon>
        <taxon>Pseudomonadota</taxon>
        <taxon>Gammaproteobacteria</taxon>
        <taxon>Enterobacterales</taxon>
        <taxon>Erwiniaceae</taxon>
        <taxon>Pantoea</taxon>
    </lineage>
</organism>
<evidence type="ECO:0000313" key="1">
    <source>
        <dbReference type="EMBL" id="NUY99070.1"/>
    </source>
</evidence>
<reference evidence="1 2" key="1">
    <citation type="submission" date="2020-05" db="EMBL/GenBank/DDBJ databases">
        <title>Whole Genome Sequences of Enterobacteriales Associated with the International Space Station.</title>
        <authorList>
            <person name="Bharadwaj A."/>
            <person name="Daudu R."/>
            <person name="Singh N."/>
            <person name="Wood J."/>
            <person name="Debieu M."/>
            <person name="Mason C."/>
            <person name="Wang C."/>
            <person name="Venkateswaran K."/>
        </authorList>
    </citation>
    <scope>NUCLEOTIDE SEQUENCE [LARGE SCALE GENOMIC DNA]</scope>
    <source>
        <strain evidence="1 2">IF5SW-B1</strain>
    </source>
</reference>
<dbReference type="GeneID" id="57347815"/>
<evidence type="ECO:0000313" key="2">
    <source>
        <dbReference type="Proteomes" id="UP000566985"/>
    </source>
</evidence>
<dbReference type="EMBL" id="JABWPM010000041">
    <property type="protein sequence ID" value="NUY99070.1"/>
    <property type="molecule type" value="Genomic_DNA"/>
</dbReference>
<protein>
    <submittedName>
        <fullName evidence="1">Uncharacterized protein</fullName>
    </submittedName>
</protein>
<dbReference type="RefSeq" id="WP_069729763.1">
    <property type="nucleotide sequence ID" value="NZ_JABWPE010000041.1"/>
</dbReference>
<sequence>MIIIKETIGDFNYILKKSKSNGYVRLLIYRVNRDFKCIHANKISEPKNFLKKNMDMITELKVWIGANKDKIEELEQEAKTIYKKVIDIAIKEVDVETKHIKEKLIGG</sequence>
<dbReference type="AlphaFoldDB" id="A0A7Y6NIA5"/>
<name>A0A7Y6NIA5_9GAMM</name>